<evidence type="ECO:0000256" key="2">
    <source>
        <dbReference type="ARBA" id="ARBA00022857"/>
    </source>
</evidence>
<evidence type="ECO:0000313" key="5">
    <source>
        <dbReference type="EMBL" id="SPO35266.1"/>
    </source>
</evidence>
<dbReference type="GO" id="GO:0016616">
    <property type="term" value="F:oxidoreductase activity, acting on the CH-OH group of donors, NAD or NADP as acceptor"/>
    <property type="evidence" value="ECO:0007669"/>
    <property type="project" value="UniProtKB-ARBA"/>
</dbReference>
<dbReference type="SUPFAM" id="SSF54427">
    <property type="entry name" value="NTF2-like"/>
    <property type="match status" value="1"/>
</dbReference>
<gene>
    <name evidence="5" type="ORF">PSFLO_00737</name>
</gene>
<dbReference type="InterPro" id="IPR032710">
    <property type="entry name" value="NTF2-like_dom_sf"/>
</dbReference>
<feature type="domain" description="NADP-dependent oxidoreductase" evidence="4">
    <location>
        <begin position="18"/>
        <end position="279"/>
    </location>
</feature>
<keyword evidence="3" id="KW-0560">Oxidoreductase</keyword>
<protein>
    <submittedName>
        <fullName evidence="5">Related to GCY1 - galactose-induced protein of aldo/keto reductase family</fullName>
    </submittedName>
</protein>
<dbReference type="InterPro" id="IPR020471">
    <property type="entry name" value="AKR"/>
</dbReference>
<dbReference type="PRINTS" id="PR00069">
    <property type="entry name" value="ALDKETRDTASE"/>
</dbReference>
<dbReference type="AlphaFoldDB" id="A0A5C3EUM0"/>
<dbReference type="PROSITE" id="PS00063">
    <property type="entry name" value="ALDOKETO_REDUCTASE_3"/>
    <property type="match status" value="1"/>
</dbReference>
<dbReference type="CDD" id="cd19071">
    <property type="entry name" value="AKR_AKR1-5-like"/>
    <property type="match status" value="1"/>
</dbReference>
<dbReference type="OrthoDB" id="5945798at2759"/>
<evidence type="ECO:0000259" key="4">
    <source>
        <dbReference type="Pfam" id="PF00248"/>
    </source>
</evidence>
<sequence>MPSIPTFKLNTGHSIPAIGMGCWMGQPGAGLDQEILSSLAEALRAGYRHIDTANMYQNEREVGQVIRESGIPREEIFLTTKLNPKMYHDVVGGFEGSLRDLGLDYVDLYLLHWPQGIRASDERPYGDKEGDIGPTFNQIWAEMEKLLETHKGKVRAIGVSNYMPRNLNKLLKTAKVVPAVNQIENHPYLPEEELVELCREHGIHVTAYSPLGQGNSPFFSDADIKAIAEAHKTTVASVVLSWLVKRGISAVPKSANKDRMRQNLSLVELSDAEVERILDISRNDPQRHTHLLPGIVKDGKIGGWTLDQLGWDVGFNLPELKLQPSSKDPAASSGKGVPQAIKDFLDRFYRVSDTPDVHGEYAEHFVDDASRLHFQIGPMDATTSREGIVAWRENGWKGVTRRKHVVNGVFISPEQQSVIMLDGTVEMDKEGKTVKFNWAGRMAFDDESVERGQPLIETYKVWLSPA</sequence>
<dbReference type="PANTHER" id="PTHR43827:SF3">
    <property type="entry name" value="NADP-DEPENDENT OXIDOREDUCTASE DOMAIN-CONTAINING PROTEIN"/>
    <property type="match status" value="1"/>
</dbReference>
<dbReference type="InterPro" id="IPR036812">
    <property type="entry name" value="NAD(P)_OxRdtase_dom_sf"/>
</dbReference>
<dbReference type="EMBL" id="OOIP01000001">
    <property type="protein sequence ID" value="SPO35266.1"/>
    <property type="molecule type" value="Genomic_DNA"/>
</dbReference>
<accession>A0A5C3EUM0</accession>
<organism evidence="5 6">
    <name type="scientific">Pseudozyma flocculosa</name>
    <dbReference type="NCBI Taxonomy" id="84751"/>
    <lineage>
        <taxon>Eukaryota</taxon>
        <taxon>Fungi</taxon>
        <taxon>Dikarya</taxon>
        <taxon>Basidiomycota</taxon>
        <taxon>Ustilaginomycotina</taxon>
        <taxon>Ustilaginomycetes</taxon>
        <taxon>Ustilaginales</taxon>
        <taxon>Ustilaginaceae</taxon>
        <taxon>Pseudozyma</taxon>
    </lineage>
</organism>
<name>A0A5C3EUM0_9BASI</name>
<dbReference type="Pfam" id="PF00248">
    <property type="entry name" value="Aldo_ket_red"/>
    <property type="match status" value="1"/>
</dbReference>
<dbReference type="Gene3D" id="3.10.450.50">
    <property type="match status" value="1"/>
</dbReference>
<dbReference type="InterPro" id="IPR023210">
    <property type="entry name" value="NADP_OxRdtase_dom"/>
</dbReference>
<reference evidence="5 6" key="1">
    <citation type="submission" date="2018-03" db="EMBL/GenBank/DDBJ databases">
        <authorList>
            <person name="Guldener U."/>
        </authorList>
    </citation>
    <scope>NUCLEOTIDE SEQUENCE [LARGE SCALE GENOMIC DNA]</scope>
    <source>
        <strain evidence="5 6">DAOM196992</strain>
    </source>
</reference>
<dbReference type="SUPFAM" id="SSF51430">
    <property type="entry name" value="NAD(P)-linked oxidoreductase"/>
    <property type="match status" value="1"/>
</dbReference>
<dbReference type="Gene3D" id="3.20.20.100">
    <property type="entry name" value="NADP-dependent oxidoreductase domain"/>
    <property type="match status" value="1"/>
</dbReference>
<keyword evidence="2" id="KW-0521">NADP</keyword>
<comment type="similarity">
    <text evidence="1">Belongs to the aldo/keto reductase family.</text>
</comment>
<keyword evidence="6" id="KW-1185">Reference proteome</keyword>
<dbReference type="InterPro" id="IPR018170">
    <property type="entry name" value="Aldo/ket_reductase_CS"/>
</dbReference>
<dbReference type="FunFam" id="3.20.20.100:FF:000002">
    <property type="entry name" value="2,5-diketo-D-gluconic acid reductase A"/>
    <property type="match status" value="1"/>
</dbReference>
<proteinExistence type="inferred from homology"/>
<dbReference type="PROSITE" id="PS00798">
    <property type="entry name" value="ALDOKETO_REDUCTASE_1"/>
    <property type="match status" value="1"/>
</dbReference>
<evidence type="ECO:0000256" key="1">
    <source>
        <dbReference type="ARBA" id="ARBA00007905"/>
    </source>
</evidence>
<dbReference type="PANTHER" id="PTHR43827">
    <property type="entry name" value="2,5-DIKETO-D-GLUCONIC ACID REDUCTASE"/>
    <property type="match status" value="1"/>
</dbReference>
<dbReference type="Proteomes" id="UP000323386">
    <property type="component" value="Unassembled WGS sequence"/>
</dbReference>
<evidence type="ECO:0000256" key="3">
    <source>
        <dbReference type="ARBA" id="ARBA00023002"/>
    </source>
</evidence>
<evidence type="ECO:0000313" key="6">
    <source>
        <dbReference type="Proteomes" id="UP000323386"/>
    </source>
</evidence>